<dbReference type="EMBL" id="BAABJH010000001">
    <property type="protein sequence ID" value="GAA4890311.1"/>
    <property type="molecule type" value="Genomic_DNA"/>
</dbReference>
<proteinExistence type="predicted"/>
<dbReference type="Proteomes" id="UP001500433">
    <property type="component" value="Unassembled WGS sequence"/>
</dbReference>
<gene>
    <name evidence="1" type="ORF">GCM10023311_13130</name>
</gene>
<dbReference type="PROSITE" id="PS51257">
    <property type="entry name" value="PROKAR_LIPOPROTEIN"/>
    <property type="match status" value="1"/>
</dbReference>
<keyword evidence="2" id="KW-1185">Reference proteome</keyword>
<comment type="caution">
    <text evidence="1">The sequence shown here is derived from an EMBL/GenBank/DDBJ whole genome shotgun (WGS) entry which is preliminary data.</text>
</comment>
<evidence type="ECO:0000313" key="2">
    <source>
        <dbReference type="Proteomes" id="UP001500433"/>
    </source>
</evidence>
<reference evidence="2" key="1">
    <citation type="journal article" date="2019" name="Int. J. Syst. Evol. Microbiol.">
        <title>The Global Catalogue of Microorganisms (GCM) 10K type strain sequencing project: providing services to taxonomists for standard genome sequencing and annotation.</title>
        <authorList>
            <consortium name="The Broad Institute Genomics Platform"/>
            <consortium name="The Broad Institute Genome Sequencing Center for Infectious Disease"/>
            <person name="Wu L."/>
            <person name="Ma J."/>
        </authorList>
    </citation>
    <scope>NUCLEOTIDE SEQUENCE [LARGE SCALE GENOMIC DNA]</scope>
    <source>
        <strain evidence="2">JCM 18274</strain>
    </source>
</reference>
<organism evidence="1 2">
    <name type="scientific">Flaviramulus aquimarinus</name>
    <dbReference type="NCBI Taxonomy" id="1170456"/>
    <lineage>
        <taxon>Bacteria</taxon>
        <taxon>Pseudomonadati</taxon>
        <taxon>Bacteroidota</taxon>
        <taxon>Flavobacteriia</taxon>
        <taxon>Flavobacteriales</taxon>
        <taxon>Flavobacteriaceae</taxon>
        <taxon>Flaviramulus</taxon>
    </lineage>
</organism>
<sequence length="427" mass="47186">MKFLKKLLFIIFSFTIIFSCSKDSDSQGDNIPIRNSEIINYLSTPDSEGQLLSEVYIEEDKATTYFYGSTDANGEGLLTQSLAYKVDDSDRIEYVVLDELQRVKYTYSEVNGVKENEIHSFTYPEEGIVNYIILKRDWTTLEDDILYFSTVETNGEEFIANNLYGKGLKIKSPPEDTAVLANVGVAVTILAVVGTLLYAKAPALARILAALAYTTAAIADEPPAANIDPNAPSSPETTIIDNQCSNSNLSVIIGVDPGNVLVAIVNGDSATYDFYWSTGETATTPITHVITAPDDGDYYVMVRDENGCIAFASTNSEDFNYEGTWLMTVNNLDGSLHHYERVVFDINGVSTYNETNIPDQNTGWYSTGYTYYINYNASSGLINITVGGTGLNFPFVVNSVLDTRFFGDGDYYSAGYDDYFNLILDRE</sequence>
<dbReference type="RefSeq" id="WP_345273269.1">
    <property type="nucleotide sequence ID" value="NZ_BAABJH010000001.1"/>
</dbReference>
<accession>A0ABP9F0X5</accession>
<name>A0ABP9F0X5_9FLAO</name>
<evidence type="ECO:0000313" key="1">
    <source>
        <dbReference type="EMBL" id="GAA4890311.1"/>
    </source>
</evidence>
<protein>
    <submittedName>
        <fullName evidence="1">Uncharacterized protein</fullName>
    </submittedName>
</protein>